<gene>
    <name evidence="2" type="ORF">J4573_20985</name>
</gene>
<protein>
    <submittedName>
        <fullName evidence="2">Extracellular solute-binding protein</fullName>
    </submittedName>
</protein>
<name>A0A939T5J3_9ACTN</name>
<keyword evidence="3" id="KW-1185">Reference proteome</keyword>
<sequence>MTSIPRFRSATAVAMVAALGLSAGAASACSVKDDSGGTGSGGKQITFLVFETPNLTPQVWDAGIKRVTQQYPDISVKKIVAPTQDRTAYAKQLLTSGQFPDVMIAVSPAGFAESGNLYAWQPGELKNFTNPGNGAVGGKIYQLPANTQTIPVVYYNKTLFAKAGISAPPKTYADFLADCAKLKGKGVTPLVTGGGHDALGPTWAGILGTDVYAENPNWMHDRRAGKVKFASPEFVSGARKLSDLASKGYINKRDLGRDYDATQAAFLSGKGAMYAMGNWFAAAADSPKSKPGFEIGQFFWPSDDGKQVVPAFTGGGLLVSAKAKNLDAAKKFALAFQLDKTNLDASTGNDGLFPAVKGYSPPATVGKVFKDGYDQYQQAAQAGAVVPAFGFEAGDDGMPAGVVEKWDSSAQDLVTGKKSPDDVAKFLDGEWAKTS</sequence>
<evidence type="ECO:0000313" key="2">
    <source>
        <dbReference type="EMBL" id="MBO2449589.1"/>
    </source>
</evidence>
<dbReference type="EMBL" id="JAGEOJ010000008">
    <property type="protein sequence ID" value="MBO2449589.1"/>
    <property type="molecule type" value="Genomic_DNA"/>
</dbReference>
<comment type="caution">
    <text evidence="2">The sequence shown here is derived from an EMBL/GenBank/DDBJ whole genome shotgun (WGS) entry which is preliminary data.</text>
</comment>
<organism evidence="2 3">
    <name type="scientific">Actinomadura barringtoniae</name>
    <dbReference type="NCBI Taxonomy" id="1427535"/>
    <lineage>
        <taxon>Bacteria</taxon>
        <taxon>Bacillati</taxon>
        <taxon>Actinomycetota</taxon>
        <taxon>Actinomycetes</taxon>
        <taxon>Streptosporangiales</taxon>
        <taxon>Thermomonosporaceae</taxon>
        <taxon>Actinomadura</taxon>
    </lineage>
</organism>
<dbReference type="AlphaFoldDB" id="A0A939T5J3"/>
<dbReference type="InterPro" id="IPR006059">
    <property type="entry name" value="SBP"/>
</dbReference>
<dbReference type="Gene3D" id="3.40.190.10">
    <property type="entry name" value="Periplasmic binding protein-like II"/>
    <property type="match status" value="2"/>
</dbReference>
<dbReference type="PANTHER" id="PTHR43649">
    <property type="entry name" value="ARABINOSE-BINDING PROTEIN-RELATED"/>
    <property type="match status" value="1"/>
</dbReference>
<dbReference type="RefSeq" id="WP_208257468.1">
    <property type="nucleotide sequence ID" value="NZ_JAGEOJ010000008.1"/>
</dbReference>
<evidence type="ECO:0000256" key="1">
    <source>
        <dbReference type="SAM" id="SignalP"/>
    </source>
</evidence>
<dbReference type="PANTHER" id="PTHR43649:SF12">
    <property type="entry name" value="DIACETYLCHITOBIOSE BINDING PROTEIN DASA"/>
    <property type="match status" value="1"/>
</dbReference>
<keyword evidence="1" id="KW-0732">Signal</keyword>
<proteinExistence type="predicted"/>
<dbReference type="Proteomes" id="UP000669179">
    <property type="component" value="Unassembled WGS sequence"/>
</dbReference>
<dbReference type="SUPFAM" id="SSF53850">
    <property type="entry name" value="Periplasmic binding protein-like II"/>
    <property type="match status" value="1"/>
</dbReference>
<dbReference type="PROSITE" id="PS51257">
    <property type="entry name" value="PROKAR_LIPOPROTEIN"/>
    <property type="match status" value="1"/>
</dbReference>
<accession>A0A939T5J3</accession>
<feature type="chain" id="PRO_5037874602" evidence="1">
    <location>
        <begin position="29"/>
        <end position="435"/>
    </location>
</feature>
<dbReference type="InterPro" id="IPR050490">
    <property type="entry name" value="Bact_solute-bd_prot1"/>
</dbReference>
<dbReference type="Pfam" id="PF01547">
    <property type="entry name" value="SBP_bac_1"/>
    <property type="match status" value="1"/>
</dbReference>
<evidence type="ECO:0000313" key="3">
    <source>
        <dbReference type="Proteomes" id="UP000669179"/>
    </source>
</evidence>
<reference evidence="2" key="1">
    <citation type="submission" date="2021-03" db="EMBL/GenBank/DDBJ databases">
        <authorList>
            <person name="Kanchanasin P."/>
            <person name="Saeng-In P."/>
            <person name="Phongsopitanun W."/>
            <person name="Yuki M."/>
            <person name="Kudo T."/>
            <person name="Ohkuma M."/>
            <person name="Tanasupawat S."/>
        </authorList>
    </citation>
    <scope>NUCLEOTIDE SEQUENCE</scope>
    <source>
        <strain evidence="2">GKU 128</strain>
    </source>
</reference>
<feature type="signal peptide" evidence="1">
    <location>
        <begin position="1"/>
        <end position="28"/>
    </location>
</feature>